<dbReference type="EMBL" id="KQ965743">
    <property type="protein sequence ID" value="KXS18199.1"/>
    <property type="molecule type" value="Genomic_DNA"/>
</dbReference>
<sequence>MGKFETILVDVRDDGVAVVTLNRPTQLNSFTGLMCMELIVAFDELDNNDAVKVIVLTGAGRAFCAGADLSGGGNAFARQGQENSIRDFRDGGGQLTTRLAKVRKTVIAAINGPAVGVGITMTLPLDIRITYKDAKIGFVFIRRGILPEAASSYFLPQLLGKSRSLALMLTGRVLPASHHLYQGLFAEVLDKPEQVLPAALALANEIAVECSVVSTAITKALVWHPADTPEGQHLKDSQMLYHTSTGTDRLEGAKSFLEKRPPAFTGRLNIKNDVSKGQYGLPDGYPWWEHPDVSSDLWPSTDVIKRRLEDLKKSAPKI</sequence>
<dbReference type="AlphaFoldDB" id="A0A139AN74"/>
<accession>A0A139AN74</accession>
<evidence type="ECO:0000313" key="3">
    <source>
        <dbReference type="Proteomes" id="UP000070544"/>
    </source>
</evidence>
<gene>
    <name evidence="2" type="ORF">M427DRAFT_109800</name>
</gene>
<reference evidence="2 3" key="1">
    <citation type="journal article" date="2015" name="Genome Biol. Evol.">
        <title>Phylogenomic analyses indicate that early fungi evolved digesting cell walls of algal ancestors of land plants.</title>
        <authorList>
            <person name="Chang Y."/>
            <person name="Wang S."/>
            <person name="Sekimoto S."/>
            <person name="Aerts A.L."/>
            <person name="Choi C."/>
            <person name="Clum A."/>
            <person name="LaButti K.M."/>
            <person name="Lindquist E.A."/>
            <person name="Yee Ngan C."/>
            <person name="Ohm R.A."/>
            <person name="Salamov A.A."/>
            <person name="Grigoriev I.V."/>
            <person name="Spatafora J.W."/>
            <person name="Berbee M.L."/>
        </authorList>
    </citation>
    <scope>NUCLEOTIDE SEQUENCE [LARGE SCALE GENOMIC DNA]</scope>
    <source>
        <strain evidence="2 3">JEL478</strain>
    </source>
</reference>
<dbReference type="OrthoDB" id="2018133at2759"/>
<dbReference type="InterPro" id="IPR014748">
    <property type="entry name" value="Enoyl-CoA_hydra_C"/>
</dbReference>
<dbReference type="STRING" id="1344416.A0A139AN74"/>
<organism evidence="2 3">
    <name type="scientific">Gonapodya prolifera (strain JEL478)</name>
    <name type="common">Monoblepharis prolifera</name>
    <dbReference type="NCBI Taxonomy" id="1344416"/>
    <lineage>
        <taxon>Eukaryota</taxon>
        <taxon>Fungi</taxon>
        <taxon>Fungi incertae sedis</taxon>
        <taxon>Chytridiomycota</taxon>
        <taxon>Chytridiomycota incertae sedis</taxon>
        <taxon>Monoblepharidomycetes</taxon>
        <taxon>Monoblepharidales</taxon>
        <taxon>Gonapodyaceae</taxon>
        <taxon>Gonapodya</taxon>
    </lineage>
</organism>
<dbReference type="OMA" id="QALMCDV"/>
<dbReference type="PANTHER" id="PTHR43684:SF4">
    <property type="entry name" value="ENOYL-COA HYDRATASE_ISOMERASE FAMILY PROTEIN (AFU_ORTHOLOGUE AFUA_1G01890)"/>
    <property type="match status" value="1"/>
</dbReference>
<dbReference type="SUPFAM" id="SSF52096">
    <property type="entry name" value="ClpP/crotonase"/>
    <property type="match status" value="1"/>
</dbReference>
<protein>
    <submittedName>
        <fullName evidence="2">Enoyl-CoA hydratase</fullName>
    </submittedName>
</protein>
<dbReference type="Proteomes" id="UP000070544">
    <property type="component" value="Unassembled WGS sequence"/>
</dbReference>
<dbReference type="Pfam" id="PF00378">
    <property type="entry name" value="ECH_1"/>
    <property type="match status" value="1"/>
</dbReference>
<dbReference type="InterPro" id="IPR029045">
    <property type="entry name" value="ClpP/crotonase-like_dom_sf"/>
</dbReference>
<keyword evidence="3" id="KW-1185">Reference proteome</keyword>
<dbReference type="CDD" id="cd06558">
    <property type="entry name" value="crotonase-like"/>
    <property type="match status" value="1"/>
</dbReference>
<dbReference type="InterPro" id="IPR001753">
    <property type="entry name" value="Enoyl-CoA_hydra/iso"/>
</dbReference>
<comment type="similarity">
    <text evidence="1">Belongs to the enoyl-CoA hydratase/isomerase family.</text>
</comment>
<dbReference type="Gene3D" id="3.90.226.10">
    <property type="entry name" value="2-enoyl-CoA Hydratase, Chain A, domain 1"/>
    <property type="match status" value="1"/>
</dbReference>
<dbReference type="PANTHER" id="PTHR43684">
    <property type="match status" value="1"/>
</dbReference>
<evidence type="ECO:0000256" key="1">
    <source>
        <dbReference type="ARBA" id="ARBA00005254"/>
    </source>
</evidence>
<evidence type="ECO:0000313" key="2">
    <source>
        <dbReference type="EMBL" id="KXS18199.1"/>
    </source>
</evidence>
<name>A0A139AN74_GONPJ</name>
<proteinExistence type="inferred from homology"/>
<dbReference type="InterPro" id="IPR051053">
    <property type="entry name" value="ECH/Chromodomain_protein"/>
</dbReference>
<dbReference type="Gene3D" id="1.10.12.10">
    <property type="entry name" value="Lyase 2-enoyl-coa Hydratase, Chain A, domain 2"/>
    <property type="match status" value="1"/>
</dbReference>